<name>A0ABM1EW40_PRICU</name>
<feature type="compositionally biased region" description="Basic residues" evidence="1">
    <location>
        <begin position="390"/>
        <end position="416"/>
    </location>
</feature>
<feature type="compositionally biased region" description="Low complexity" evidence="1">
    <location>
        <begin position="326"/>
        <end position="340"/>
    </location>
</feature>
<proteinExistence type="predicted"/>
<gene>
    <name evidence="3" type="primary">LOC106816348</name>
</gene>
<dbReference type="GeneID" id="106816348"/>
<dbReference type="Proteomes" id="UP000695022">
    <property type="component" value="Unplaced"/>
</dbReference>
<protein>
    <submittedName>
        <fullName evidence="3">Brefeldin A-inhibited guanine nucleotide-exchange protein 3-like</fullName>
    </submittedName>
</protein>
<feature type="compositionally biased region" description="Basic and acidic residues" evidence="1">
    <location>
        <begin position="365"/>
        <end position="383"/>
    </location>
</feature>
<dbReference type="RefSeq" id="XP_014676411.1">
    <property type="nucleotide sequence ID" value="XM_014820925.1"/>
</dbReference>
<evidence type="ECO:0000256" key="1">
    <source>
        <dbReference type="SAM" id="MobiDB-lite"/>
    </source>
</evidence>
<sequence>MLQGWMRRNSQVNGFWESSVTTNFKQSFGMCSDIVMKFVTTYTAPSTEVSITFMLRQLLDVAIECVAQPAESISRLGCLSQQVSAVAMVTLCKLSQQVSAVAMVTPSALCKLSQQVSAVAMVTPSALCKLSQQVFQLDVQRLMQGRTDDMDDSRSYIFLLYPPDAENLLNVEKFIVRVPFRNIVVGLLSHQILLQTSVCILLQGTPRVTPAVAGVQAAFGAVETDEEHKGPGMLRRCRAAASDLLLECLREVPPHGRETSTRAQDSTAATPAPRPHIGQTAVLPSSHAPDELPWSEQPKMRRHSSAGSEKTEYAAAPSTTTANPLQYHHQQPQQPQQQQQEYHHQENIQAVPPSPVSPCPSVEPTSRHDDSKVYNVTTRKEIHSLLSEYKKRKQQRSMPGKSRKDRIAKFLPKKTHPKSDDPILNEVEKQQQSSILKDGEAHMQSWTEMVLTLFHLLQQLEDDQFKMYLPLVFNGIDQLVCHATDVCVKEALSQWLHRVGKLYSLVENPEENVQAVAK</sequence>
<feature type="region of interest" description="Disordered" evidence="1">
    <location>
        <begin position="252"/>
        <end position="425"/>
    </location>
</feature>
<reference evidence="3" key="1">
    <citation type="submission" date="2025-08" db="UniProtKB">
        <authorList>
            <consortium name="RefSeq"/>
        </authorList>
    </citation>
    <scope>IDENTIFICATION</scope>
</reference>
<accession>A0ABM1EW40</accession>
<keyword evidence="2" id="KW-1185">Reference proteome</keyword>
<organism evidence="2 3">
    <name type="scientific">Priapulus caudatus</name>
    <name type="common">Priapulid worm</name>
    <dbReference type="NCBI Taxonomy" id="37621"/>
    <lineage>
        <taxon>Eukaryota</taxon>
        <taxon>Metazoa</taxon>
        <taxon>Ecdysozoa</taxon>
        <taxon>Scalidophora</taxon>
        <taxon>Priapulida</taxon>
        <taxon>Priapulimorpha</taxon>
        <taxon>Priapulimorphida</taxon>
        <taxon>Priapulidae</taxon>
        <taxon>Priapulus</taxon>
    </lineage>
</organism>
<evidence type="ECO:0000313" key="3">
    <source>
        <dbReference type="RefSeq" id="XP_014676411.1"/>
    </source>
</evidence>
<evidence type="ECO:0000313" key="2">
    <source>
        <dbReference type="Proteomes" id="UP000695022"/>
    </source>
</evidence>